<dbReference type="SUPFAM" id="SSF57850">
    <property type="entry name" value="RING/U-box"/>
    <property type="match status" value="1"/>
</dbReference>
<feature type="region of interest" description="Disordered" evidence="9">
    <location>
        <begin position="73"/>
        <end position="92"/>
    </location>
</feature>
<dbReference type="InterPro" id="IPR013083">
    <property type="entry name" value="Znf_RING/FYVE/PHD"/>
</dbReference>
<dbReference type="SMART" id="SM00184">
    <property type="entry name" value="RING"/>
    <property type="match status" value="1"/>
</dbReference>
<reference evidence="11 12" key="1">
    <citation type="submission" date="2023-10" db="EMBL/GenBank/DDBJ databases">
        <title>Chromosome-scale genome assembly provides insights into flower coloration mechanisms of Canna indica.</title>
        <authorList>
            <person name="Li C."/>
        </authorList>
    </citation>
    <scope>NUCLEOTIDE SEQUENCE [LARGE SCALE GENOMIC DNA]</scope>
    <source>
        <tissue evidence="11">Flower</tissue>
    </source>
</reference>
<evidence type="ECO:0000256" key="9">
    <source>
        <dbReference type="SAM" id="MobiDB-lite"/>
    </source>
</evidence>
<dbReference type="Pfam" id="PF14369">
    <property type="entry name" value="Zn_ribbon_19"/>
    <property type="match status" value="1"/>
</dbReference>
<dbReference type="EMBL" id="CP136896">
    <property type="protein sequence ID" value="WOL12568.1"/>
    <property type="molecule type" value="Genomic_DNA"/>
</dbReference>
<feature type="compositionally biased region" description="Low complexity" evidence="9">
    <location>
        <begin position="297"/>
        <end position="312"/>
    </location>
</feature>
<keyword evidence="6" id="KW-0833">Ubl conjugation pathway</keyword>
<feature type="domain" description="RING-type" evidence="10">
    <location>
        <begin position="214"/>
        <end position="255"/>
    </location>
</feature>
<gene>
    <name evidence="11" type="ORF">Cni_G21335</name>
</gene>
<dbReference type="Pfam" id="PF13639">
    <property type="entry name" value="zf-RING_2"/>
    <property type="match status" value="1"/>
</dbReference>
<dbReference type="GO" id="GO:0016567">
    <property type="term" value="P:protein ubiquitination"/>
    <property type="evidence" value="ECO:0007669"/>
    <property type="project" value="TreeGrafter"/>
</dbReference>
<dbReference type="GO" id="GO:0008270">
    <property type="term" value="F:zinc ion binding"/>
    <property type="evidence" value="ECO:0007669"/>
    <property type="project" value="UniProtKB-KW"/>
</dbReference>
<evidence type="ECO:0000256" key="6">
    <source>
        <dbReference type="ARBA" id="ARBA00022786"/>
    </source>
</evidence>
<evidence type="ECO:0000256" key="5">
    <source>
        <dbReference type="ARBA" id="ARBA00022771"/>
    </source>
</evidence>
<evidence type="ECO:0000256" key="3">
    <source>
        <dbReference type="ARBA" id="ARBA00022679"/>
    </source>
</evidence>
<sequence length="312" mass="33924">MGEPMAARYWCHMCSQMVNPVMEVELTCPHCDSGFVEEVDGRGGDMDDQALSLWAPILLGVLGGGSLRRRRIHREEERESSDHDGDSEVEAIRRRRRRTSAILQLLQVIRQGSRAETDASDAESERRRRRDHVILINPFNQAIILRGASDAGTEPPQSQSAGNVGDGAVSAGDYLDALLQRLAENDPSRYGTPPAQKEAVEAMPSVKIEESTSCSICLEELEVGGEARETPCKHRFHGACILPWLELHSSCPVCRFQMPADESKVPPRPHGIEGAAWSLNDLLYLPGPQSGAGGGSLSSSTSSGSNSQPNDN</sequence>
<evidence type="ECO:0000256" key="7">
    <source>
        <dbReference type="ARBA" id="ARBA00022833"/>
    </source>
</evidence>
<evidence type="ECO:0000256" key="2">
    <source>
        <dbReference type="ARBA" id="ARBA00012483"/>
    </source>
</evidence>
<keyword evidence="12" id="KW-1185">Reference proteome</keyword>
<dbReference type="InterPro" id="IPR001841">
    <property type="entry name" value="Znf_RING"/>
</dbReference>
<dbReference type="PROSITE" id="PS50089">
    <property type="entry name" value="ZF_RING_2"/>
    <property type="match status" value="1"/>
</dbReference>
<feature type="region of interest" description="Disordered" evidence="9">
    <location>
        <begin position="288"/>
        <end position="312"/>
    </location>
</feature>
<evidence type="ECO:0000259" key="10">
    <source>
        <dbReference type="PROSITE" id="PS50089"/>
    </source>
</evidence>
<name>A0AAQ3QK72_9LILI</name>
<organism evidence="11 12">
    <name type="scientific">Canna indica</name>
    <name type="common">Indian-shot</name>
    <dbReference type="NCBI Taxonomy" id="4628"/>
    <lineage>
        <taxon>Eukaryota</taxon>
        <taxon>Viridiplantae</taxon>
        <taxon>Streptophyta</taxon>
        <taxon>Embryophyta</taxon>
        <taxon>Tracheophyta</taxon>
        <taxon>Spermatophyta</taxon>
        <taxon>Magnoliopsida</taxon>
        <taxon>Liliopsida</taxon>
        <taxon>Zingiberales</taxon>
        <taxon>Cannaceae</taxon>
        <taxon>Canna</taxon>
    </lineage>
</organism>
<dbReference type="InterPro" id="IPR039525">
    <property type="entry name" value="RNF126-like_zinc-ribbon"/>
</dbReference>
<dbReference type="GO" id="GO:0061630">
    <property type="term" value="F:ubiquitin protein ligase activity"/>
    <property type="evidence" value="ECO:0007669"/>
    <property type="project" value="UniProtKB-EC"/>
</dbReference>
<dbReference type="Proteomes" id="UP001327560">
    <property type="component" value="Chromosome 7"/>
</dbReference>
<protein>
    <recommendedName>
        <fullName evidence="2">RING-type E3 ubiquitin transferase</fullName>
        <ecNumber evidence="2">2.3.2.27</ecNumber>
    </recommendedName>
</protein>
<keyword evidence="5 8" id="KW-0863">Zinc-finger</keyword>
<keyword evidence="3" id="KW-0808">Transferase</keyword>
<evidence type="ECO:0000256" key="4">
    <source>
        <dbReference type="ARBA" id="ARBA00022723"/>
    </source>
</evidence>
<dbReference type="EC" id="2.3.2.27" evidence="2"/>
<dbReference type="AlphaFoldDB" id="A0AAQ3QK72"/>
<evidence type="ECO:0000256" key="1">
    <source>
        <dbReference type="ARBA" id="ARBA00000900"/>
    </source>
</evidence>
<evidence type="ECO:0000313" key="11">
    <source>
        <dbReference type="EMBL" id="WOL12568.1"/>
    </source>
</evidence>
<keyword evidence="4" id="KW-0479">Metal-binding</keyword>
<evidence type="ECO:0000256" key="8">
    <source>
        <dbReference type="PROSITE-ProRule" id="PRU00175"/>
    </source>
</evidence>
<accession>A0AAQ3QK72</accession>
<dbReference type="Gene3D" id="3.30.40.10">
    <property type="entry name" value="Zinc/RING finger domain, C3HC4 (zinc finger)"/>
    <property type="match status" value="1"/>
</dbReference>
<dbReference type="PANTHER" id="PTHR15710">
    <property type="entry name" value="E3 UBIQUITIN-PROTEIN LIGASE PRAJA"/>
    <property type="match status" value="1"/>
</dbReference>
<comment type="catalytic activity">
    <reaction evidence="1">
        <text>S-ubiquitinyl-[E2 ubiquitin-conjugating enzyme]-L-cysteine + [acceptor protein]-L-lysine = [E2 ubiquitin-conjugating enzyme]-L-cysteine + N(6)-ubiquitinyl-[acceptor protein]-L-lysine.</text>
        <dbReference type="EC" id="2.3.2.27"/>
    </reaction>
</comment>
<dbReference type="PANTHER" id="PTHR15710:SF217">
    <property type="entry name" value="E3 UBIQUITIN-PROTEIN LIGASE RDUF2"/>
    <property type="match status" value="1"/>
</dbReference>
<proteinExistence type="predicted"/>
<dbReference type="FunFam" id="3.30.40.10:FF:000022">
    <property type="entry name" value="E3 ubiquitin-protein ligase RING1-like"/>
    <property type="match status" value="1"/>
</dbReference>
<keyword evidence="7" id="KW-0862">Zinc</keyword>
<evidence type="ECO:0000313" key="12">
    <source>
        <dbReference type="Proteomes" id="UP001327560"/>
    </source>
</evidence>
<dbReference type="GO" id="GO:0005737">
    <property type="term" value="C:cytoplasm"/>
    <property type="evidence" value="ECO:0007669"/>
    <property type="project" value="TreeGrafter"/>
</dbReference>